<keyword evidence="8" id="KW-1185">Reference proteome</keyword>
<protein>
    <submittedName>
        <fullName evidence="7">Nitroreductase NfnB</fullName>
        <ecNumber evidence="7">1.-.-.-</ecNumber>
    </submittedName>
</protein>
<feature type="domain" description="Nitroreductase" evidence="6">
    <location>
        <begin position="11"/>
        <end position="193"/>
    </location>
</feature>
<keyword evidence="4" id="KW-0288">FMN</keyword>
<dbReference type="Proteomes" id="UP000554965">
    <property type="component" value="Unassembled WGS sequence"/>
</dbReference>
<sequence>MQRRYDLDETIRQRRSTRMFLPDPVPRHLVEESLELARCAPSNSNVQPWHVVVTSGPARDRLVAAMLEKARSEPPNVPELPAAFAHLRRELGAQVYGSMGIARDDAQARRIAVLRNWEFFRAPLGAVVSMHQDFGLVDSMGVGMFLQTLLLALTARGLGTCVQVSIAGYPDIVRKHLGIAADMTILCGLAIGYPDPEFPANSLRIGRDSMDTHVVFLDQ</sequence>
<keyword evidence="5 7" id="KW-0560">Oxidoreductase</keyword>
<gene>
    <name evidence="7" type="primary">nfnB</name>
    <name evidence="7" type="ORF">MSIMFB_01807</name>
</gene>
<dbReference type="CDD" id="cd02136">
    <property type="entry name" value="PnbA_NfnB-like"/>
    <property type="match status" value="1"/>
</dbReference>
<dbReference type="RefSeq" id="WP_186242366.1">
    <property type="nucleotide sequence ID" value="NZ_OCTY01000002.1"/>
</dbReference>
<dbReference type="GO" id="GO:0016491">
    <property type="term" value="F:oxidoreductase activity"/>
    <property type="evidence" value="ECO:0007669"/>
    <property type="project" value="UniProtKB-KW"/>
</dbReference>
<name>A0A7Z7IIR3_9MYCO</name>
<dbReference type="Pfam" id="PF00881">
    <property type="entry name" value="Nitroreductase"/>
    <property type="match status" value="1"/>
</dbReference>
<dbReference type="AlphaFoldDB" id="A0A7Z7IIR3"/>
<evidence type="ECO:0000259" key="6">
    <source>
        <dbReference type="Pfam" id="PF00881"/>
    </source>
</evidence>
<comment type="cofactor">
    <cofactor evidence="1">
        <name>FMN</name>
        <dbReference type="ChEBI" id="CHEBI:58210"/>
    </cofactor>
</comment>
<evidence type="ECO:0000256" key="3">
    <source>
        <dbReference type="ARBA" id="ARBA00022630"/>
    </source>
</evidence>
<dbReference type="InterPro" id="IPR029479">
    <property type="entry name" value="Nitroreductase"/>
</dbReference>
<dbReference type="InterPro" id="IPR000415">
    <property type="entry name" value="Nitroreductase-like"/>
</dbReference>
<dbReference type="EC" id="1.-.-.-" evidence="7"/>
<accession>A0A7Z7IIR3</accession>
<evidence type="ECO:0000256" key="4">
    <source>
        <dbReference type="ARBA" id="ARBA00022643"/>
    </source>
</evidence>
<comment type="caution">
    <text evidence="7">The sequence shown here is derived from an EMBL/GenBank/DDBJ whole genome shotgun (WGS) entry which is preliminary data.</text>
</comment>
<evidence type="ECO:0000256" key="2">
    <source>
        <dbReference type="ARBA" id="ARBA00007118"/>
    </source>
</evidence>
<dbReference type="Gene3D" id="3.40.109.10">
    <property type="entry name" value="NADH Oxidase"/>
    <property type="match status" value="1"/>
</dbReference>
<evidence type="ECO:0000313" key="8">
    <source>
        <dbReference type="Proteomes" id="UP000554965"/>
    </source>
</evidence>
<dbReference type="PANTHER" id="PTHR43673">
    <property type="entry name" value="NAD(P)H NITROREDUCTASE YDGI-RELATED"/>
    <property type="match status" value="1"/>
</dbReference>
<comment type="similarity">
    <text evidence="2">Belongs to the nitroreductase family.</text>
</comment>
<evidence type="ECO:0000313" key="7">
    <source>
        <dbReference type="EMBL" id="SOJ54308.1"/>
    </source>
</evidence>
<evidence type="ECO:0000256" key="5">
    <source>
        <dbReference type="ARBA" id="ARBA00023002"/>
    </source>
</evidence>
<organism evidence="7 8">
    <name type="scientific">Mycobacterium simulans</name>
    <dbReference type="NCBI Taxonomy" id="627089"/>
    <lineage>
        <taxon>Bacteria</taxon>
        <taxon>Bacillati</taxon>
        <taxon>Actinomycetota</taxon>
        <taxon>Actinomycetes</taxon>
        <taxon>Mycobacteriales</taxon>
        <taxon>Mycobacteriaceae</taxon>
        <taxon>Mycobacterium</taxon>
    </lineage>
</organism>
<proteinExistence type="inferred from homology"/>
<keyword evidence="3" id="KW-0285">Flavoprotein</keyword>
<reference evidence="7 8" key="1">
    <citation type="submission" date="2017-10" db="EMBL/GenBank/DDBJ databases">
        <authorList>
            <consortium name="Urmite Genomes"/>
        </authorList>
    </citation>
    <scope>NUCLEOTIDE SEQUENCE [LARGE SCALE GENOMIC DNA]</scope>
    <source>
        <strain evidence="7 8">FB-527</strain>
    </source>
</reference>
<dbReference type="PANTHER" id="PTHR43673:SF2">
    <property type="entry name" value="NITROREDUCTASE"/>
    <property type="match status" value="1"/>
</dbReference>
<dbReference type="EMBL" id="OCTY01000002">
    <property type="protein sequence ID" value="SOJ54308.1"/>
    <property type="molecule type" value="Genomic_DNA"/>
</dbReference>
<evidence type="ECO:0000256" key="1">
    <source>
        <dbReference type="ARBA" id="ARBA00001917"/>
    </source>
</evidence>
<dbReference type="SUPFAM" id="SSF55469">
    <property type="entry name" value="FMN-dependent nitroreductase-like"/>
    <property type="match status" value="1"/>
</dbReference>